<dbReference type="InterPro" id="IPR051531">
    <property type="entry name" value="N-acetyltransferase"/>
</dbReference>
<evidence type="ECO:0000313" key="2">
    <source>
        <dbReference type="EMBL" id="CUR56519.1"/>
    </source>
</evidence>
<dbReference type="Pfam" id="PF13302">
    <property type="entry name" value="Acetyltransf_3"/>
    <property type="match status" value="1"/>
</dbReference>
<dbReference type="InterPro" id="IPR016181">
    <property type="entry name" value="Acyl_CoA_acyltransferase"/>
</dbReference>
<protein>
    <submittedName>
        <fullName evidence="2">Putative Acetyltransferase, ribosomal protein N-acetylase</fullName>
    </submittedName>
</protein>
<dbReference type="EMBL" id="CZKA01000029">
    <property type="protein sequence ID" value="CUR56519.1"/>
    <property type="molecule type" value="Genomic_DNA"/>
</dbReference>
<dbReference type="Gene3D" id="3.40.630.30">
    <property type="match status" value="1"/>
</dbReference>
<dbReference type="PANTHER" id="PTHR43792:SF1">
    <property type="entry name" value="N-ACETYLTRANSFERASE DOMAIN-CONTAINING PROTEIN"/>
    <property type="match status" value="1"/>
</dbReference>
<feature type="domain" description="N-acetyltransferase" evidence="1">
    <location>
        <begin position="15"/>
        <end position="177"/>
    </location>
</feature>
<gene>
    <name evidence="2" type="ORF">NOCA2350042</name>
</gene>
<dbReference type="GO" id="GO:0005840">
    <property type="term" value="C:ribosome"/>
    <property type="evidence" value="ECO:0007669"/>
    <property type="project" value="UniProtKB-KW"/>
</dbReference>
<proteinExistence type="predicted"/>
<dbReference type="PANTHER" id="PTHR43792">
    <property type="entry name" value="GNAT FAMILY, PUTATIVE (AFU_ORTHOLOGUE AFUA_3G00765)-RELATED-RELATED"/>
    <property type="match status" value="1"/>
</dbReference>
<dbReference type="AlphaFoldDB" id="A0A2P2C3F6"/>
<reference evidence="2" key="1">
    <citation type="submission" date="2015-08" db="EMBL/GenBank/DDBJ databases">
        <authorList>
            <person name="Babu N.S."/>
            <person name="Beckwith C.J."/>
            <person name="Beseler K.G."/>
            <person name="Brison A."/>
            <person name="Carone J.V."/>
            <person name="Caskin T.P."/>
            <person name="Diamond M."/>
            <person name="Durham M.E."/>
            <person name="Foxe J.M."/>
            <person name="Go M."/>
            <person name="Henderson B.A."/>
            <person name="Jones I.B."/>
            <person name="McGettigan J.A."/>
            <person name="Micheletti S.J."/>
            <person name="Nasrallah M.E."/>
            <person name="Ortiz D."/>
            <person name="Piller C.R."/>
            <person name="Privatt S.R."/>
            <person name="Schneider S.L."/>
            <person name="Sharp S."/>
            <person name="Smith T.C."/>
            <person name="Stanton J.D."/>
            <person name="Ullery H.E."/>
            <person name="Wilson R.J."/>
            <person name="Serrano M.G."/>
            <person name="Buck G."/>
            <person name="Lee V."/>
            <person name="Wang Y."/>
            <person name="Carvalho R."/>
            <person name="Voegtly L."/>
            <person name="Shi R."/>
            <person name="Duckworth R."/>
            <person name="Johnson A."/>
            <person name="Loviza R."/>
            <person name="Walstead R."/>
            <person name="Shah Z."/>
            <person name="Kiflezghi M."/>
            <person name="Wade K."/>
            <person name="Ball S.L."/>
            <person name="Bradley K.W."/>
            <person name="Asai D.J."/>
            <person name="Bowman C.A."/>
            <person name="Russell D.A."/>
            <person name="Pope W.H."/>
            <person name="Jacobs-Sera D."/>
            <person name="Hendrix R.W."/>
            <person name="Hatfull G.F."/>
        </authorList>
    </citation>
    <scope>NUCLEOTIDE SEQUENCE</scope>
</reference>
<keyword evidence="2" id="KW-0687">Ribonucleoprotein</keyword>
<keyword evidence="2" id="KW-0808">Transferase</keyword>
<dbReference type="PROSITE" id="PS51186">
    <property type="entry name" value="GNAT"/>
    <property type="match status" value="1"/>
</dbReference>
<sequence>MRCQSVPVDLHTERLTIRDWRRDDAERVLATLGRDDVMRWLGDEPHAVLTDLDQARQSIERWTALSSTPPLGCWAVESTATGEVLGAVLLLVLPHGTEDEVEIGWWLHPDAWGHGYATEAARAVLAHGFTAGLPQILAVTLPGNEPSNRVCRRLGMSEEGVVHRWYDADMLLFRALPPQGRP</sequence>
<dbReference type="GO" id="GO:0016747">
    <property type="term" value="F:acyltransferase activity, transferring groups other than amino-acyl groups"/>
    <property type="evidence" value="ECO:0007669"/>
    <property type="project" value="InterPro"/>
</dbReference>
<keyword evidence="2" id="KW-0689">Ribosomal protein</keyword>
<organism evidence="2">
    <name type="scientific">metagenome</name>
    <dbReference type="NCBI Taxonomy" id="256318"/>
    <lineage>
        <taxon>unclassified sequences</taxon>
        <taxon>metagenomes</taxon>
    </lineage>
</organism>
<dbReference type="InterPro" id="IPR000182">
    <property type="entry name" value="GNAT_dom"/>
</dbReference>
<evidence type="ECO:0000259" key="1">
    <source>
        <dbReference type="PROSITE" id="PS51186"/>
    </source>
</evidence>
<dbReference type="SUPFAM" id="SSF55729">
    <property type="entry name" value="Acyl-CoA N-acyltransferases (Nat)"/>
    <property type="match status" value="1"/>
</dbReference>
<accession>A0A2P2C3F6</accession>
<name>A0A2P2C3F6_9ZZZZ</name>